<organism evidence="2 3">
    <name type="scientific">Parapedobacter defluvii</name>
    <dbReference type="NCBI Taxonomy" id="2045106"/>
    <lineage>
        <taxon>Bacteria</taxon>
        <taxon>Pseudomonadati</taxon>
        <taxon>Bacteroidota</taxon>
        <taxon>Sphingobacteriia</taxon>
        <taxon>Sphingobacteriales</taxon>
        <taxon>Sphingobacteriaceae</taxon>
        <taxon>Parapedobacter</taxon>
    </lineage>
</organism>
<evidence type="ECO:0000256" key="1">
    <source>
        <dbReference type="SAM" id="Phobius"/>
    </source>
</evidence>
<feature type="transmembrane region" description="Helical" evidence="1">
    <location>
        <begin position="194"/>
        <end position="212"/>
    </location>
</feature>
<keyword evidence="1" id="KW-0472">Membrane</keyword>
<keyword evidence="1" id="KW-1133">Transmembrane helix</keyword>
<keyword evidence="1" id="KW-0812">Transmembrane</keyword>
<evidence type="ECO:0000313" key="2">
    <source>
        <dbReference type="EMBL" id="GGC22955.1"/>
    </source>
</evidence>
<name>A0ABQ1LFG1_9SPHI</name>
<accession>A0ABQ1LFG1</accession>
<dbReference type="EMBL" id="BMIK01000003">
    <property type="protein sequence ID" value="GGC22955.1"/>
    <property type="molecule type" value="Genomic_DNA"/>
</dbReference>
<reference evidence="3" key="1">
    <citation type="journal article" date="2019" name="Int. J. Syst. Evol. Microbiol.">
        <title>The Global Catalogue of Microorganisms (GCM) 10K type strain sequencing project: providing services to taxonomists for standard genome sequencing and annotation.</title>
        <authorList>
            <consortium name="The Broad Institute Genomics Platform"/>
            <consortium name="The Broad Institute Genome Sequencing Center for Infectious Disease"/>
            <person name="Wu L."/>
            <person name="Ma J."/>
        </authorList>
    </citation>
    <scope>NUCLEOTIDE SEQUENCE [LARGE SCALE GENOMIC DNA]</scope>
    <source>
        <strain evidence="3">CGMCC 1.15342</strain>
    </source>
</reference>
<dbReference type="Proteomes" id="UP000597338">
    <property type="component" value="Unassembled WGS sequence"/>
</dbReference>
<evidence type="ECO:0008006" key="4">
    <source>
        <dbReference type="Google" id="ProtNLM"/>
    </source>
</evidence>
<dbReference type="RefSeq" id="WP_188748844.1">
    <property type="nucleotide sequence ID" value="NZ_BMIK01000003.1"/>
</dbReference>
<gene>
    <name evidence="2" type="ORF">GCM10011386_13510</name>
</gene>
<comment type="caution">
    <text evidence="2">The sequence shown here is derived from an EMBL/GenBank/DDBJ whole genome shotgun (WGS) entry which is preliminary data.</text>
</comment>
<evidence type="ECO:0000313" key="3">
    <source>
        <dbReference type="Proteomes" id="UP000597338"/>
    </source>
</evidence>
<proteinExistence type="predicted"/>
<keyword evidence="3" id="KW-1185">Reference proteome</keyword>
<sequence length="218" mass="24399">MKNLVALIALVVVTTLLAMGQQTVKEPLIFNSEAHIDSAGNATFVISGKLNAMQWQWWNYSYGAGNASNLKRNIEKSLSSLYLFDFKYEPNEMDRSFRLTYKAKGVVRYLGKDNWLAELGLRETQPIKITENSFTATLSQNMGYNVLQTNMRVTLPADVTGMEFDKDEFNYVTIQYKRPTERVTTVGDAGMKTAGYSLLGAALLSMAGVVLLRKQSHS</sequence>
<protein>
    <recommendedName>
        <fullName evidence="4">LPXTG-motif cell wall anchor domain-containing protein</fullName>
    </recommendedName>
</protein>